<reference evidence="2" key="1">
    <citation type="journal article" date="2024" name="Front. Bioeng. Biotechnol.">
        <title>Genome-scale model development and genomic sequencing of the oleaginous clade Lipomyces.</title>
        <authorList>
            <person name="Czajka J.J."/>
            <person name="Han Y."/>
            <person name="Kim J."/>
            <person name="Mondo S.J."/>
            <person name="Hofstad B.A."/>
            <person name="Robles A."/>
            <person name="Haridas S."/>
            <person name="Riley R."/>
            <person name="LaButti K."/>
            <person name="Pangilinan J."/>
            <person name="Andreopoulos W."/>
            <person name="Lipzen A."/>
            <person name="Yan J."/>
            <person name="Wang M."/>
            <person name="Ng V."/>
            <person name="Grigoriev I.V."/>
            <person name="Spatafora J.W."/>
            <person name="Magnuson J.K."/>
            <person name="Baker S.E."/>
            <person name="Pomraning K.R."/>
        </authorList>
    </citation>
    <scope>NUCLEOTIDE SEQUENCE [LARGE SCALE GENOMIC DNA]</scope>
    <source>
        <strain evidence="2">CBS 7786</strain>
    </source>
</reference>
<evidence type="ECO:0000313" key="1">
    <source>
        <dbReference type="EMBL" id="KAK9238593.1"/>
    </source>
</evidence>
<gene>
    <name evidence="1" type="ORF">V1525DRAFT_400490</name>
</gene>
<dbReference type="Proteomes" id="UP001433508">
    <property type="component" value="Unassembled WGS sequence"/>
</dbReference>
<organism evidence="1 2">
    <name type="scientific">Lipomyces kononenkoae</name>
    <name type="common">Yeast</name>
    <dbReference type="NCBI Taxonomy" id="34357"/>
    <lineage>
        <taxon>Eukaryota</taxon>
        <taxon>Fungi</taxon>
        <taxon>Dikarya</taxon>
        <taxon>Ascomycota</taxon>
        <taxon>Saccharomycotina</taxon>
        <taxon>Lipomycetes</taxon>
        <taxon>Lipomycetales</taxon>
        <taxon>Lipomycetaceae</taxon>
        <taxon>Lipomyces</taxon>
    </lineage>
</organism>
<keyword evidence="2" id="KW-1185">Reference proteome</keyword>
<accession>A0ACC3T3V6</accession>
<comment type="caution">
    <text evidence="1">The sequence shown here is derived from an EMBL/GenBank/DDBJ whole genome shotgun (WGS) entry which is preliminary data.</text>
</comment>
<proteinExistence type="predicted"/>
<evidence type="ECO:0000313" key="2">
    <source>
        <dbReference type="Proteomes" id="UP001433508"/>
    </source>
</evidence>
<protein>
    <submittedName>
        <fullName evidence="1">Uncharacterized protein</fullName>
    </submittedName>
</protein>
<name>A0ACC3T3V6_LIPKO</name>
<dbReference type="EMBL" id="MU971354">
    <property type="protein sequence ID" value="KAK9238593.1"/>
    <property type="molecule type" value="Genomic_DNA"/>
</dbReference>
<sequence>MATHSPEEGPNCYNHGGFHPAHLGDVYNGRYEVLKKLGYGRYSTGSPKPKVDWNTEQRK</sequence>